<evidence type="ECO:0000313" key="2">
    <source>
        <dbReference type="EMBL" id="TNN66673.1"/>
    </source>
</evidence>
<feature type="signal peptide" evidence="1">
    <location>
        <begin position="1"/>
        <end position="32"/>
    </location>
</feature>
<protein>
    <recommendedName>
        <fullName evidence="4">Hexosyltransferase</fullName>
    </recommendedName>
</protein>
<sequence length="164" mass="18782">MTNSGLMRARFCRAWAAARLPVLLNMASSTGCIMLCTKHPPHHAGWETLEQLHELHLDTEDDRGAERGTRDTQVISVCALDIEVQEASQKNYDEYRHSVIVLLPRSTESGLNRALMLDVIRFFIQPLRVRQEFVVYDVFLRNKPQRVRLRLVHDTNSKSLASPS</sequence>
<dbReference type="Proteomes" id="UP000314294">
    <property type="component" value="Unassembled WGS sequence"/>
</dbReference>
<feature type="chain" id="PRO_5021318244" description="Hexosyltransferase" evidence="1">
    <location>
        <begin position="33"/>
        <end position="164"/>
    </location>
</feature>
<evidence type="ECO:0008006" key="4">
    <source>
        <dbReference type="Google" id="ProtNLM"/>
    </source>
</evidence>
<name>A0A4Z2HNV8_9TELE</name>
<gene>
    <name evidence="2" type="ORF">EYF80_023062</name>
</gene>
<dbReference type="EMBL" id="SRLO01000215">
    <property type="protein sequence ID" value="TNN66673.1"/>
    <property type="molecule type" value="Genomic_DNA"/>
</dbReference>
<comment type="caution">
    <text evidence="2">The sequence shown here is derived from an EMBL/GenBank/DDBJ whole genome shotgun (WGS) entry which is preliminary data.</text>
</comment>
<evidence type="ECO:0000313" key="3">
    <source>
        <dbReference type="Proteomes" id="UP000314294"/>
    </source>
</evidence>
<reference evidence="2 3" key="1">
    <citation type="submission" date="2019-03" db="EMBL/GenBank/DDBJ databases">
        <title>First draft genome of Liparis tanakae, snailfish: a comprehensive survey of snailfish specific genes.</title>
        <authorList>
            <person name="Kim W."/>
            <person name="Song I."/>
            <person name="Jeong J.-H."/>
            <person name="Kim D."/>
            <person name="Kim S."/>
            <person name="Ryu S."/>
            <person name="Song J.Y."/>
            <person name="Lee S.K."/>
        </authorList>
    </citation>
    <scope>NUCLEOTIDE SEQUENCE [LARGE SCALE GENOMIC DNA]</scope>
    <source>
        <tissue evidence="2">Muscle</tissue>
    </source>
</reference>
<keyword evidence="1" id="KW-0732">Signal</keyword>
<keyword evidence="3" id="KW-1185">Reference proteome</keyword>
<organism evidence="2 3">
    <name type="scientific">Liparis tanakae</name>
    <name type="common">Tanaka's snailfish</name>
    <dbReference type="NCBI Taxonomy" id="230148"/>
    <lineage>
        <taxon>Eukaryota</taxon>
        <taxon>Metazoa</taxon>
        <taxon>Chordata</taxon>
        <taxon>Craniata</taxon>
        <taxon>Vertebrata</taxon>
        <taxon>Euteleostomi</taxon>
        <taxon>Actinopterygii</taxon>
        <taxon>Neopterygii</taxon>
        <taxon>Teleostei</taxon>
        <taxon>Neoteleostei</taxon>
        <taxon>Acanthomorphata</taxon>
        <taxon>Eupercaria</taxon>
        <taxon>Perciformes</taxon>
        <taxon>Cottioidei</taxon>
        <taxon>Cottales</taxon>
        <taxon>Liparidae</taxon>
        <taxon>Liparis</taxon>
    </lineage>
</organism>
<proteinExistence type="predicted"/>
<accession>A0A4Z2HNV8</accession>
<evidence type="ECO:0000256" key="1">
    <source>
        <dbReference type="SAM" id="SignalP"/>
    </source>
</evidence>
<dbReference type="AlphaFoldDB" id="A0A4Z2HNV8"/>